<dbReference type="RefSeq" id="WP_345643845.1">
    <property type="nucleotide sequence ID" value="NZ_BAABLY010000022.1"/>
</dbReference>
<organism evidence="3 4">
    <name type="scientific">Pseudonocardia tropica</name>
    <dbReference type="NCBI Taxonomy" id="681289"/>
    <lineage>
        <taxon>Bacteria</taxon>
        <taxon>Bacillati</taxon>
        <taxon>Actinomycetota</taxon>
        <taxon>Actinomycetes</taxon>
        <taxon>Pseudonocardiales</taxon>
        <taxon>Pseudonocardiaceae</taxon>
        <taxon>Pseudonocardia</taxon>
    </lineage>
</organism>
<feature type="transmembrane region" description="Helical" evidence="2">
    <location>
        <begin position="61"/>
        <end position="80"/>
    </location>
</feature>
<dbReference type="EMBL" id="JBEDNP010000048">
    <property type="protein sequence ID" value="MEQ3542493.1"/>
    <property type="molecule type" value="Genomic_DNA"/>
</dbReference>
<protein>
    <submittedName>
        <fullName evidence="3">Uncharacterized protein</fullName>
    </submittedName>
</protein>
<gene>
    <name evidence="3" type="ORF">WHI96_27150</name>
</gene>
<feature type="region of interest" description="Disordered" evidence="1">
    <location>
        <begin position="108"/>
        <end position="131"/>
    </location>
</feature>
<evidence type="ECO:0000313" key="4">
    <source>
        <dbReference type="Proteomes" id="UP001464923"/>
    </source>
</evidence>
<name>A0ABV1K2P4_9PSEU</name>
<reference evidence="3 4" key="1">
    <citation type="submission" date="2024-03" db="EMBL/GenBank/DDBJ databases">
        <title>Draft genome sequence of Pseudonocardia tropica JCM 19149.</title>
        <authorList>
            <person name="Butdee W."/>
            <person name="Duangmal K."/>
        </authorList>
    </citation>
    <scope>NUCLEOTIDE SEQUENCE [LARGE SCALE GENOMIC DNA]</scope>
    <source>
        <strain evidence="3 4">JCM 19149</strain>
    </source>
</reference>
<accession>A0ABV1K2P4</accession>
<evidence type="ECO:0000256" key="1">
    <source>
        <dbReference type="SAM" id="MobiDB-lite"/>
    </source>
</evidence>
<dbReference type="Proteomes" id="UP001464923">
    <property type="component" value="Unassembled WGS sequence"/>
</dbReference>
<evidence type="ECO:0000313" key="3">
    <source>
        <dbReference type="EMBL" id="MEQ3542493.1"/>
    </source>
</evidence>
<proteinExistence type="predicted"/>
<feature type="transmembrane region" description="Helical" evidence="2">
    <location>
        <begin position="38"/>
        <end position="55"/>
    </location>
</feature>
<keyword evidence="2" id="KW-0472">Membrane</keyword>
<keyword evidence="4" id="KW-1185">Reference proteome</keyword>
<feature type="compositionally biased region" description="Basic and acidic residues" evidence="1">
    <location>
        <begin position="122"/>
        <end position="131"/>
    </location>
</feature>
<keyword evidence="2" id="KW-0812">Transmembrane</keyword>
<keyword evidence="2" id="KW-1133">Transmembrane helix</keyword>
<feature type="region of interest" description="Disordered" evidence="1">
    <location>
        <begin position="84"/>
        <end position="103"/>
    </location>
</feature>
<evidence type="ECO:0000256" key="2">
    <source>
        <dbReference type="SAM" id="Phobius"/>
    </source>
</evidence>
<comment type="caution">
    <text evidence="3">The sequence shown here is derived from an EMBL/GenBank/DDBJ whole genome shotgun (WGS) entry which is preliminary data.</text>
</comment>
<sequence>MSQWPPVNLGPQRPIDDHPHPFRRDLYQHYLPRFRKHLALLAFVVVMFVWGLIGTRWNLSLSLWGAALCGLIAFVIYRVYFKDYNPTPRSDSPDNLTPEALRRKMDRQGALDQAARNYRARQAKEQGRRNY</sequence>